<proteinExistence type="predicted"/>
<gene>
    <name evidence="1" type="ORF">C1Y40_02476</name>
</gene>
<dbReference type="EMBL" id="PPEA01000351">
    <property type="protein sequence ID" value="PQM47344.1"/>
    <property type="molecule type" value="Genomic_DNA"/>
</dbReference>
<sequence>MRRFGRGRYGPGWMPRGTEHRIHKRVQALRAEIECVARGPAHRRALRGRWLSLRAGRPPTSDNP</sequence>
<evidence type="ECO:0000313" key="2">
    <source>
        <dbReference type="Proteomes" id="UP000238296"/>
    </source>
</evidence>
<reference evidence="1 2" key="1">
    <citation type="journal article" date="2017" name="Int. J. Syst. Evol. Microbiol.">
        <title>Mycobacterium talmoniae sp. nov., a slowly growing mycobacterium isolated from human respiratory samples.</title>
        <authorList>
            <person name="Davidson R.M."/>
            <person name="DeGroote M.A."/>
            <person name="Marola J.L."/>
            <person name="Buss S."/>
            <person name="Jones V."/>
            <person name="McNeil M.R."/>
            <person name="Freifeld A.G."/>
            <person name="Elaine Epperson L."/>
            <person name="Hasan N.A."/>
            <person name="Jackson M."/>
            <person name="Iwen P.C."/>
            <person name="Salfinger M."/>
            <person name="Strong M."/>
        </authorList>
    </citation>
    <scope>NUCLEOTIDE SEQUENCE [LARGE SCALE GENOMIC DNA]</scope>
    <source>
        <strain evidence="1 2">ATCC BAA-2683</strain>
    </source>
</reference>
<dbReference type="AlphaFoldDB" id="A0A2S8BKX9"/>
<protein>
    <submittedName>
        <fullName evidence="1">Uncharacterized protein</fullName>
    </submittedName>
</protein>
<accession>A0A2S8BKX9</accession>
<evidence type="ECO:0000313" key="1">
    <source>
        <dbReference type="EMBL" id="PQM47344.1"/>
    </source>
</evidence>
<organism evidence="1 2">
    <name type="scientific">Mycobacterium talmoniae</name>
    <dbReference type="NCBI Taxonomy" id="1858794"/>
    <lineage>
        <taxon>Bacteria</taxon>
        <taxon>Bacillati</taxon>
        <taxon>Actinomycetota</taxon>
        <taxon>Actinomycetes</taxon>
        <taxon>Mycobacteriales</taxon>
        <taxon>Mycobacteriaceae</taxon>
        <taxon>Mycobacterium</taxon>
    </lineage>
</organism>
<dbReference type="Proteomes" id="UP000238296">
    <property type="component" value="Unassembled WGS sequence"/>
</dbReference>
<name>A0A2S8BKX9_9MYCO</name>
<comment type="caution">
    <text evidence="1">The sequence shown here is derived from an EMBL/GenBank/DDBJ whole genome shotgun (WGS) entry which is preliminary data.</text>
</comment>